<dbReference type="InterPro" id="IPR044302">
    <property type="entry name" value="Costars"/>
</dbReference>
<reference evidence="4" key="1">
    <citation type="submission" date="2021-01" db="EMBL/GenBank/DDBJ databases">
        <authorList>
            <person name="Corre E."/>
            <person name="Pelletier E."/>
            <person name="Niang G."/>
            <person name="Scheremetjew M."/>
            <person name="Finn R."/>
            <person name="Kale V."/>
            <person name="Holt S."/>
            <person name="Cochrane G."/>
            <person name="Meng A."/>
            <person name="Brown T."/>
            <person name="Cohen L."/>
        </authorList>
    </citation>
    <scope>NUCLEOTIDE SEQUENCE</scope>
    <source>
        <strain evidence="4">GSO104</strain>
    </source>
</reference>
<dbReference type="SMART" id="SM01283">
    <property type="entry name" value="Costars"/>
    <property type="match status" value="2"/>
</dbReference>
<evidence type="ECO:0000256" key="2">
    <source>
        <dbReference type="SAM" id="MobiDB-lite"/>
    </source>
</evidence>
<feature type="compositionally biased region" description="Low complexity" evidence="2">
    <location>
        <begin position="133"/>
        <end position="144"/>
    </location>
</feature>
<name>A0A7S4QHJ6_9STRA</name>
<feature type="domain" description="Costars" evidence="3">
    <location>
        <begin position="431"/>
        <end position="507"/>
    </location>
</feature>
<comment type="similarity">
    <text evidence="1">Belongs to the costars family.</text>
</comment>
<accession>A0A7S4QHJ6</accession>
<feature type="domain" description="Costars" evidence="3">
    <location>
        <begin position="32"/>
        <end position="110"/>
    </location>
</feature>
<feature type="compositionally biased region" description="Polar residues" evidence="2">
    <location>
        <begin position="121"/>
        <end position="132"/>
    </location>
</feature>
<dbReference type="InterPro" id="IPR027817">
    <property type="entry name" value="Costars_dom"/>
</dbReference>
<dbReference type="GO" id="GO:0032970">
    <property type="term" value="P:regulation of actin filament-based process"/>
    <property type="evidence" value="ECO:0007669"/>
    <property type="project" value="TreeGrafter"/>
</dbReference>
<gene>
    <name evidence="4" type="ORF">DBRI00130_LOCUS2938</name>
</gene>
<dbReference type="Pfam" id="PF14705">
    <property type="entry name" value="Costars"/>
    <property type="match status" value="2"/>
</dbReference>
<feature type="region of interest" description="Disordered" evidence="2">
    <location>
        <begin position="114"/>
        <end position="383"/>
    </location>
</feature>
<dbReference type="PANTHER" id="PTHR46334:SF1">
    <property type="entry name" value="COSTARS FAMILY PROTEIN ABRACL"/>
    <property type="match status" value="1"/>
</dbReference>
<feature type="compositionally biased region" description="Basic and acidic residues" evidence="2">
    <location>
        <begin position="224"/>
        <end position="233"/>
    </location>
</feature>
<organism evidence="4">
    <name type="scientific">Ditylum brightwellii</name>
    <dbReference type="NCBI Taxonomy" id="49249"/>
    <lineage>
        <taxon>Eukaryota</taxon>
        <taxon>Sar</taxon>
        <taxon>Stramenopiles</taxon>
        <taxon>Ochrophyta</taxon>
        <taxon>Bacillariophyta</taxon>
        <taxon>Mediophyceae</taxon>
        <taxon>Lithodesmiophycidae</taxon>
        <taxon>Lithodesmiales</taxon>
        <taxon>Lithodesmiaceae</taxon>
        <taxon>Ditylum</taxon>
    </lineage>
</organism>
<proteinExistence type="inferred from homology"/>
<protein>
    <recommendedName>
        <fullName evidence="3">Costars domain-containing protein</fullName>
    </recommendedName>
</protein>
<dbReference type="PANTHER" id="PTHR46334">
    <property type="entry name" value="COSTARS FAMILY PROTEIN ABRACL"/>
    <property type="match status" value="1"/>
</dbReference>
<feature type="compositionally biased region" description="Polar residues" evidence="2">
    <location>
        <begin position="185"/>
        <end position="220"/>
    </location>
</feature>
<evidence type="ECO:0000313" key="4">
    <source>
        <dbReference type="EMBL" id="CAE4583890.1"/>
    </source>
</evidence>
<feature type="compositionally biased region" description="Low complexity" evidence="2">
    <location>
        <begin position="311"/>
        <end position="322"/>
    </location>
</feature>
<feature type="compositionally biased region" description="Polar residues" evidence="2">
    <location>
        <begin position="258"/>
        <end position="269"/>
    </location>
</feature>
<sequence length="509" mass="55063">MNSTKHQFHRSSSMPMQIGRSASANLVDDAEKRINEEIKQLVQDIRRIGTTYPSPAPYVLFGELFDDEFVQQYYEALLGTLKAAKKRGIIRFKGQMLLKGMHDNVVVSIVNESPPSPIDIHNTNSSRKTPFRSSASSVMSTAVTPKDERIDTIVEGESVSGGKEEEQPPESKVTAEASAPLSVSRAENTNEQQNPGETENSFTVSEVSNTPNLSSSSKFTFASPDREQAEQKKQCKQSSNSGKGHGNWRPAPWRQQRPHSTTSASSYRTNPIKKDDKRRLSAPIPDGRSGDGDVDVCSVPEDVALKPPPISSSRGSGNSGLSKAAMAALGGNPSSTKHSATKASAARRFLRSRKNESASVSNNSGYGDGRGKEGDTDSIGGSSTTSFGAASIASAPAHVMRAGDNNYNPSSYHRPTYSQSSSATHLQKIESRLDEEIGQLLIDIKRVGTNPGEPNVAFGELFEDDDVQNYYEALVGTLKSAKRRGVVTFKGQMLLKGMHDNVLIEIVNP</sequence>
<evidence type="ECO:0000259" key="3">
    <source>
        <dbReference type="SMART" id="SM01283"/>
    </source>
</evidence>
<evidence type="ECO:0000256" key="1">
    <source>
        <dbReference type="ARBA" id="ARBA00006126"/>
    </source>
</evidence>
<dbReference type="Gene3D" id="1.10.10.1540">
    <property type="entry name" value="Costar domain"/>
    <property type="match status" value="2"/>
</dbReference>
<dbReference type="EMBL" id="HBNS01003624">
    <property type="protein sequence ID" value="CAE4583890.1"/>
    <property type="molecule type" value="Transcribed_RNA"/>
</dbReference>
<dbReference type="AlphaFoldDB" id="A0A7S4QHJ6"/>
<feature type="compositionally biased region" description="Low complexity" evidence="2">
    <location>
        <begin position="334"/>
        <end position="346"/>
    </location>
</feature>
<feature type="compositionally biased region" description="Polar residues" evidence="2">
    <location>
        <begin position="405"/>
        <end position="425"/>
    </location>
</feature>
<dbReference type="InterPro" id="IPR038095">
    <property type="entry name" value="Costars_sf"/>
</dbReference>
<feature type="region of interest" description="Disordered" evidence="2">
    <location>
        <begin position="401"/>
        <end position="426"/>
    </location>
</feature>